<evidence type="ECO:0000313" key="7">
    <source>
        <dbReference type="EMBL" id="SED73670.1"/>
    </source>
</evidence>
<proteinExistence type="predicted"/>
<evidence type="ECO:0000313" key="8">
    <source>
        <dbReference type="Proteomes" id="UP000199220"/>
    </source>
</evidence>
<evidence type="ECO:0000256" key="6">
    <source>
        <dbReference type="SAM" id="SignalP"/>
    </source>
</evidence>
<keyword evidence="2 6" id="KW-0732">Signal</keyword>
<dbReference type="AlphaFoldDB" id="A0A1H5D4J2"/>
<dbReference type="CDD" id="cd13585">
    <property type="entry name" value="PBP2_TMBP_like"/>
    <property type="match status" value="1"/>
</dbReference>
<protein>
    <submittedName>
        <fullName evidence="7">Carbohydrate ABC transporter substrate-binding protein, CUT1 family</fullName>
    </submittedName>
</protein>
<dbReference type="Pfam" id="PF01547">
    <property type="entry name" value="SBP_bac_1"/>
    <property type="match status" value="1"/>
</dbReference>
<dbReference type="EMBL" id="FNTX01000001">
    <property type="protein sequence ID" value="SED73670.1"/>
    <property type="molecule type" value="Genomic_DNA"/>
</dbReference>
<evidence type="ECO:0000256" key="3">
    <source>
        <dbReference type="ARBA" id="ARBA00023136"/>
    </source>
</evidence>
<reference evidence="8" key="1">
    <citation type="submission" date="2016-10" db="EMBL/GenBank/DDBJ databases">
        <authorList>
            <person name="Varghese N."/>
            <person name="Submissions S."/>
        </authorList>
    </citation>
    <scope>NUCLEOTIDE SEQUENCE [LARGE SCALE GENOMIC DNA]</scope>
    <source>
        <strain evidence="8">DSM 21368</strain>
    </source>
</reference>
<dbReference type="PANTHER" id="PTHR43649:SF33">
    <property type="entry name" value="POLYGALACTURONAN_RHAMNOGALACTURONAN-BINDING PROTEIN YTCQ"/>
    <property type="match status" value="1"/>
</dbReference>
<dbReference type="SUPFAM" id="SSF53850">
    <property type="entry name" value="Periplasmic binding protein-like II"/>
    <property type="match status" value="1"/>
</dbReference>
<evidence type="ECO:0000256" key="4">
    <source>
        <dbReference type="ARBA" id="ARBA00023139"/>
    </source>
</evidence>
<evidence type="ECO:0000256" key="1">
    <source>
        <dbReference type="ARBA" id="ARBA00022475"/>
    </source>
</evidence>
<dbReference type="Gene3D" id="3.40.190.10">
    <property type="entry name" value="Periplasmic binding protein-like II"/>
    <property type="match status" value="1"/>
</dbReference>
<accession>A0A1H5D4J2</accession>
<dbReference type="InterPro" id="IPR006059">
    <property type="entry name" value="SBP"/>
</dbReference>
<name>A0A1H5D4J2_9MICO</name>
<feature type="chain" id="PRO_5038653890" evidence="6">
    <location>
        <begin position="23"/>
        <end position="423"/>
    </location>
</feature>
<dbReference type="InterPro" id="IPR050490">
    <property type="entry name" value="Bact_solute-bd_prot1"/>
</dbReference>
<feature type="signal peptide" evidence="6">
    <location>
        <begin position="1"/>
        <end position="22"/>
    </location>
</feature>
<dbReference type="RefSeq" id="WP_217632343.1">
    <property type="nucleotide sequence ID" value="NZ_FNTX01000001.1"/>
</dbReference>
<evidence type="ECO:0000256" key="2">
    <source>
        <dbReference type="ARBA" id="ARBA00022729"/>
    </source>
</evidence>
<dbReference type="PROSITE" id="PS51257">
    <property type="entry name" value="PROKAR_LIPOPROTEIN"/>
    <property type="match status" value="1"/>
</dbReference>
<dbReference type="Proteomes" id="UP000199220">
    <property type="component" value="Unassembled WGS sequence"/>
</dbReference>
<evidence type="ECO:0000256" key="5">
    <source>
        <dbReference type="ARBA" id="ARBA00023288"/>
    </source>
</evidence>
<sequence length="423" mass="44798">MTRTRWMAGAGLAAALGLTLTACVSGSTDDPATEPAGTTDDGPVTITYTNFISAGGNEENLATIVEAFEAEHENITVEVTTLPYADYFTALQTDLAGGTVADVFDIEFANYASYQDSGVLAPLEVDTSVYQTSLAEAYATDGTRYALPSSFSNVVLFYNKDLFDAAGLDYPTADWTWQDEQEAAEALTDADAGVWGDYQPISYHEYYKAVAQAGGQFLTEDGTAAAFNSPEGIAAAEWLVNKSGTTMPTAEQGAGTPDFDSGLFLDSKLAMWHNGIWMFGALAEADFAWDIAVEPGDAQQASALFSNAVGVSATSEHQAAAAEFAQFLTSSSTTVDVRLESGWELPPIADQAQLDAYLQQENPANRQAVFDSLEQVALAPSIGDGQAEMQDIVTEELTEAAAGRKSVEEALASAEERVNALLG</sequence>
<keyword evidence="4" id="KW-0564">Palmitate</keyword>
<keyword evidence="8" id="KW-1185">Reference proteome</keyword>
<dbReference type="PANTHER" id="PTHR43649">
    <property type="entry name" value="ARABINOSE-BINDING PROTEIN-RELATED"/>
    <property type="match status" value="1"/>
</dbReference>
<gene>
    <name evidence="7" type="ORF">SAMN04488554_0564</name>
</gene>
<keyword evidence="5" id="KW-0449">Lipoprotein</keyword>
<dbReference type="STRING" id="648782.SAMN04488554_0564"/>
<organism evidence="7 8">
    <name type="scientific">Ruania alba</name>
    <dbReference type="NCBI Taxonomy" id="648782"/>
    <lineage>
        <taxon>Bacteria</taxon>
        <taxon>Bacillati</taxon>
        <taxon>Actinomycetota</taxon>
        <taxon>Actinomycetes</taxon>
        <taxon>Micrococcales</taxon>
        <taxon>Ruaniaceae</taxon>
        <taxon>Ruania</taxon>
    </lineage>
</organism>
<keyword evidence="1" id="KW-1003">Cell membrane</keyword>
<keyword evidence="3" id="KW-0472">Membrane</keyword>